<comment type="subcellular location">
    <subcellularLocation>
        <location evidence="1">Cytoplasm</location>
    </subcellularLocation>
</comment>
<evidence type="ECO:0000256" key="1">
    <source>
        <dbReference type="ARBA" id="ARBA00004496"/>
    </source>
</evidence>
<dbReference type="Proteomes" id="UP000325440">
    <property type="component" value="Unassembled WGS sequence"/>
</dbReference>
<evidence type="ECO:0000256" key="4">
    <source>
        <dbReference type="ARBA" id="ARBA00022679"/>
    </source>
</evidence>
<protein>
    <recommendedName>
        <fullName evidence="11">Sedoheptulokinase</fullName>
        <ecNumber evidence="10">2.7.1.14</ecNumber>
    </recommendedName>
    <alternativeName>
        <fullName evidence="12">Carbohydrate kinase-like protein</fullName>
    </alternativeName>
</protein>
<evidence type="ECO:0000313" key="14">
    <source>
        <dbReference type="EMBL" id="VVC31440.1"/>
    </source>
</evidence>
<evidence type="ECO:0000313" key="15">
    <source>
        <dbReference type="Proteomes" id="UP000325440"/>
    </source>
</evidence>
<dbReference type="GO" id="GO:0009617">
    <property type="term" value="P:response to bacterium"/>
    <property type="evidence" value="ECO:0007669"/>
    <property type="project" value="UniProtKB-ARBA"/>
</dbReference>
<dbReference type="GO" id="GO:0006163">
    <property type="term" value="P:purine nucleotide metabolic process"/>
    <property type="evidence" value="ECO:0007669"/>
    <property type="project" value="UniProtKB-ARBA"/>
</dbReference>
<evidence type="ECO:0000256" key="8">
    <source>
        <dbReference type="ARBA" id="ARBA00052736"/>
    </source>
</evidence>
<dbReference type="AlphaFoldDB" id="A0A5E4MIS3"/>
<keyword evidence="7" id="KW-0067">ATP-binding</keyword>
<keyword evidence="4" id="KW-0808">Transferase</keyword>
<dbReference type="EC" id="2.7.1.14" evidence="10"/>
<organism evidence="14 15">
    <name type="scientific">Cinara cedri</name>
    <dbReference type="NCBI Taxonomy" id="506608"/>
    <lineage>
        <taxon>Eukaryota</taxon>
        <taxon>Metazoa</taxon>
        <taxon>Ecdysozoa</taxon>
        <taxon>Arthropoda</taxon>
        <taxon>Hexapoda</taxon>
        <taxon>Insecta</taxon>
        <taxon>Pterygota</taxon>
        <taxon>Neoptera</taxon>
        <taxon>Paraneoptera</taxon>
        <taxon>Hemiptera</taxon>
        <taxon>Sternorrhyncha</taxon>
        <taxon>Aphidomorpha</taxon>
        <taxon>Aphidoidea</taxon>
        <taxon>Aphididae</taxon>
        <taxon>Lachninae</taxon>
        <taxon>Cinara</taxon>
    </lineage>
</organism>
<dbReference type="Gene3D" id="3.30.420.40">
    <property type="match status" value="2"/>
</dbReference>
<feature type="domain" description="Carbohydrate kinase FGGY N-terminal" evidence="13">
    <location>
        <begin position="6"/>
        <end position="255"/>
    </location>
</feature>
<dbReference type="SUPFAM" id="SSF53067">
    <property type="entry name" value="Actin-like ATPase domain"/>
    <property type="match status" value="2"/>
</dbReference>
<accession>A0A5E4MIS3</accession>
<keyword evidence="3" id="KW-0963">Cytoplasm</keyword>
<name>A0A5E4MIS3_9HEMI</name>
<dbReference type="PANTHER" id="PTHR10196">
    <property type="entry name" value="SUGAR KINASE"/>
    <property type="match status" value="1"/>
</dbReference>
<evidence type="ECO:0000256" key="10">
    <source>
        <dbReference type="ARBA" id="ARBA00066341"/>
    </source>
</evidence>
<comment type="catalytic activity">
    <reaction evidence="8">
        <text>sedoheptulose + ATP = D-sedoheptulose 7-phosphate + ADP + H(+)</text>
        <dbReference type="Rhea" id="RHEA:23844"/>
        <dbReference type="ChEBI" id="CHEBI:15378"/>
        <dbReference type="ChEBI" id="CHEBI:16802"/>
        <dbReference type="ChEBI" id="CHEBI:30616"/>
        <dbReference type="ChEBI" id="CHEBI:57483"/>
        <dbReference type="ChEBI" id="CHEBI:456216"/>
        <dbReference type="EC" id="2.7.1.14"/>
    </reaction>
</comment>
<evidence type="ECO:0000256" key="12">
    <source>
        <dbReference type="ARBA" id="ARBA00076706"/>
    </source>
</evidence>
<dbReference type="PANTHER" id="PTHR10196:SF67">
    <property type="entry name" value="SEDOHEPTULOKINASE"/>
    <property type="match status" value="1"/>
</dbReference>
<gene>
    <name evidence="14" type="ORF">CINCED_3A015285</name>
</gene>
<evidence type="ECO:0000256" key="11">
    <source>
        <dbReference type="ARBA" id="ARBA00069425"/>
    </source>
</evidence>
<dbReference type="GO" id="GO:0050277">
    <property type="term" value="F:sedoheptulokinase activity"/>
    <property type="evidence" value="ECO:0007669"/>
    <property type="project" value="UniProtKB-EC"/>
</dbReference>
<dbReference type="FunFam" id="3.30.420.40:FF:000111">
    <property type="entry name" value="Sedoheptulokinase"/>
    <property type="match status" value="1"/>
</dbReference>
<dbReference type="InterPro" id="IPR043129">
    <property type="entry name" value="ATPase_NBD"/>
</dbReference>
<proteinExistence type="inferred from homology"/>
<dbReference type="GO" id="GO:1901135">
    <property type="term" value="P:carbohydrate derivative metabolic process"/>
    <property type="evidence" value="ECO:0007669"/>
    <property type="project" value="UniProtKB-ARBA"/>
</dbReference>
<dbReference type="EMBL" id="CABPRJ010000949">
    <property type="protein sequence ID" value="VVC31440.1"/>
    <property type="molecule type" value="Genomic_DNA"/>
</dbReference>
<keyword evidence="15" id="KW-1185">Reference proteome</keyword>
<dbReference type="GO" id="GO:1901701">
    <property type="term" value="P:cellular response to oxygen-containing compound"/>
    <property type="evidence" value="ECO:0007669"/>
    <property type="project" value="UniProtKB-ARBA"/>
</dbReference>
<dbReference type="GO" id="GO:0006091">
    <property type="term" value="P:generation of precursor metabolites and energy"/>
    <property type="evidence" value="ECO:0007669"/>
    <property type="project" value="UniProtKB-ARBA"/>
</dbReference>
<dbReference type="GO" id="GO:0071396">
    <property type="term" value="P:cellular response to lipid"/>
    <property type="evidence" value="ECO:0007669"/>
    <property type="project" value="UniProtKB-ARBA"/>
</dbReference>
<dbReference type="FunFam" id="3.30.420.40:FF:000132">
    <property type="entry name" value="Sedoheptulokinase"/>
    <property type="match status" value="1"/>
</dbReference>
<evidence type="ECO:0000256" key="5">
    <source>
        <dbReference type="ARBA" id="ARBA00022741"/>
    </source>
</evidence>
<evidence type="ECO:0000256" key="7">
    <source>
        <dbReference type="ARBA" id="ARBA00022840"/>
    </source>
</evidence>
<dbReference type="GO" id="GO:0046496">
    <property type="term" value="P:nicotinamide nucleotide metabolic process"/>
    <property type="evidence" value="ECO:0007669"/>
    <property type="project" value="UniProtKB-ARBA"/>
</dbReference>
<dbReference type="GO" id="GO:0006071">
    <property type="term" value="P:glycerol metabolic process"/>
    <property type="evidence" value="ECO:0007669"/>
    <property type="project" value="TreeGrafter"/>
</dbReference>
<keyword evidence="5" id="KW-0547">Nucleotide-binding</keyword>
<comment type="function">
    <text evidence="9">Acts as a modulator of macrophage activation through control of glucose metabolism.</text>
</comment>
<dbReference type="GO" id="GO:0005829">
    <property type="term" value="C:cytosol"/>
    <property type="evidence" value="ECO:0007669"/>
    <property type="project" value="TreeGrafter"/>
</dbReference>
<evidence type="ECO:0000256" key="6">
    <source>
        <dbReference type="ARBA" id="ARBA00022777"/>
    </source>
</evidence>
<dbReference type="CDD" id="cd07777">
    <property type="entry name" value="ASKHA_NBD_FGGY_SHK"/>
    <property type="match status" value="1"/>
</dbReference>
<dbReference type="InterPro" id="IPR018484">
    <property type="entry name" value="FGGY_N"/>
</dbReference>
<dbReference type="Pfam" id="PF00370">
    <property type="entry name" value="FGGY_N"/>
    <property type="match status" value="1"/>
</dbReference>
<keyword evidence="6 14" id="KW-0418">Kinase</keyword>
<reference evidence="14 15" key="1">
    <citation type="submission" date="2019-08" db="EMBL/GenBank/DDBJ databases">
        <authorList>
            <person name="Alioto T."/>
            <person name="Alioto T."/>
            <person name="Gomez Garrido J."/>
        </authorList>
    </citation>
    <scope>NUCLEOTIDE SEQUENCE [LARGE SCALE GENOMIC DNA]</scope>
</reference>
<sequence>MDFEKLILGIDVGTSSVKVSLLDSRTVKSVYAKSVLTKAKINNPSHEKGDEQDVIKIFKSTQECLELVPRHFMKEVKAIGVCGQMHGIVFWDERFIRHFWSGEFSIETKKIVSNLYTWQDARADKQFLAKLPRPHSHLKAHSGYGCNTIFWLQEYQPEILSNYNRCGTIQDLIVSAFCNLKTPVMSTQNAASWGYFDTTDCSWNIDLLQSAHFPVNLLPSVVQPGTNAGSLYNTIYDIAKGTVVDVALGDLQCSVMATLTSVKDAAVINISTSAQVAFVTNYIGQQHDGVEYFPYFDNSYLVVAASLNGGNVLDCFVKSVLGWVSDIGLIINEDELWNRLMNLSSDEEATSLVVNPIIFGERHNPTVFGSFVNITNSNMTLKELFSGFCKGLVQNLLKMMPREMLLEAGIQRIIGSGSVIPKNHIIKKEIENSFNLPLYVENTEDSAFGAALSAFKTNNFLFI</sequence>
<evidence type="ECO:0000256" key="2">
    <source>
        <dbReference type="ARBA" id="ARBA00009156"/>
    </source>
</evidence>
<dbReference type="GO" id="GO:0005524">
    <property type="term" value="F:ATP binding"/>
    <property type="evidence" value="ECO:0007669"/>
    <property type="project" value="UniProtKB-KW"/>
</dbReference>
<comment type="similarity">
    <text evidence="2">Belongs to the FGGY kinase family.</text>
</comment>
<dbReference type="OrthoDB" id="10264182at2759"/>
<evidence type="ECO:0000256" key="3">
    <source>
        <dbReference type="ARBA" id="ARBA00022490"/>
    </source>
</evidence>
<evidence type="ECO:0000259" key="13">
    <source>
        <dbReference type="Pfam" id="PF00370"/>
    </source>
</evidence>
<evidence type="ECO:0000256" key="9">
    <source>
        <dbReference type="ARBA" id="ARBA00057196"/>
    </source>
</evidence>